<name>A0A3M9XHE6_9HYPH</name>
<protein>
    <submittedName>
        <fullName evidence="1">Uncharacterized protein</fullName>
    </submittedName>
</protein>
<evidence type="ECO:0000313" key="1">
    <source>
        <dbReference type="EMBL" id="RNJ47311.1"/>
    </source>
</evidence>
<organism evidence="1 2">
    <name type="scientific">Mesorhizobium japonicum</name>
    <dbReference type="NCBI Taxonomy" id="2066070"/>
    <lineage>
        <taxon>Bacteria</taxon>
        <taxon>Pseudomonadati</taxon>
        <taxon>Pseudomonadota</taxon>
        <taxon>Alphaproteobacteria</taxon>
        <taxon>Hyphomicrobiales</taxon>
        <taxon>Phyllobacteriaceae</taxon>
        <taxon>Mesorhizobium</taxon>
    </lineage>
</organism>
<sequence>MRAGSWREPLTSDFSAARIHLERAYHYLRGNDETSRAACEALDLLIEMVAEAQYRRPEAGVLEFPQAATARHPV</sequence>
<accession>A0A3M9XHE6</accession>
<dbReference type="AlphaFoldDB" id="A0A3M9XHE6"/>
<proteinExistence type="predicted"/>
<evidence type="ECO:0000313" key="2">
    <source>
        <dbReference type="Proteomes" id="UP000275436"/>
    </source>
</evidence>
<dbReference type="Proteomes" id="UP000275436">
    <property type="component" value="Unassembled WGS sequence"/>
</dbReference>
<dbReference type="EMBL" id="QKOD01000001">
    <property type="protein sequence ID" value="RNJ47311.1"/>
    <property type="molecule type" value="Genomic_DNA"/>
</dbReference>
<gene>
    <name evidence="1" type="ORF">DNR46_05675</name>
</gene>
<reference evidence="1 2" key="1">
    <citation type="journal article" date="2018" name="Mol. Plant Microbe Interact.">
        <title>Taxonomically Different Co-Microsymbionts of a Relict Legume, Oxytropis popoviana, Have Complementary Sets of Symbiotic Genes and Together Increase the Efficiency of Plant Nodulation.</title>
        <authorList>
            <person name="Safronova V."/>
            <person name="Belimov A."/>
            <person name="Sazanova A."/>
            <person name="Chirak E."/>
            <person name="Verkhozina A."/>
            <person name="Kuznetsova I."/>
            <person name="Andronov E."/>
            <person name="Puhalsky J."/>
            <person name="Tikhonovich I."/>
        </authorList>
    </citation>
    <scope>NUCLEOTIDE SEQUENCE [LARGE SCALE GENOMIC DNA]</scope>
    <source>
        <strain evidence="1 2">Opo-235</strain>
    </source>
</reference>
<comment type="caution">
    <text evidence="1">The sequence shown here is derived from an EMBL/GenBank/DDBJ whole genome shotgun (WGS) entry which is preliminary data.</text>
</comment>